<feature type="region of interest" description="Disordered" evidence="1">
    <location>
        <begin position="196"/>
        <end position="220"/>
    </location>
</feature>
<dbReference type="Proteomes" id="UP000186323">
    <property type="component" value="Chromosome I"/>
</dbReference>
<proteinExistence type="predicted"/>
<name>A0A1K1LI27_9BACT</name>
<evidence type="ECO:0000313" key="3">
    <source>
        <dbReference type="EMBL" id="SFV74354.1"/>
    </source>
</evidence>
<keyword evidence="3" id="KW-0418">Kinase</keyword>
<sequence>MKRSVLIFLTRYRRWVALACWLLAVLLFLSQAAWNIMAERSAAQSRLQSEAGRVASRFTHLLGLYGELTAVSTDALVTGLMEDPRLYAVTVQVGDSLFSGQRRNAHWEAVPWDGEITENTVQGMSPLRREGQPVGTVEVYLARRLVQEGSDRVMQREIWRFVINTLLLSVFLAALYWHWGDLERLRSLGRRLLRKRGEPGRPEAGSRDVRPGDGPAGAGEVLPVDAVRGRHFQQANPASWRMTAALFRQTFAHAPMLMMRLYAEDELEGLCHLGRMLAAAAPCLGAARLEDSAREMLGALEDPGCEARALAVETCAADLEEVLRALSGAAVK</sequence>
<evidence type="ECO:0000256" key="1">
    <source>
        <dbReference type="SAM" id="MobiDB-lite"/>
    </source>
</evidence>
<keyword evidence="2" id="KW-0472">Membrane</keyword>
<dbReference type="AlphaFoldDB" id="A0A1K1LI27"/>
<keyword evidence="3" id="KW-0808">Transferase</keyword>
<evidence type="ECO:0000256" key="2">
    <source>
        <dbReference type="SAM" id="Phobius"/>
    </source>
</evidence>
<dbReference type="OrthoDB" id="5459036at2"/>
<gene>
    <name evidence="3" type="ORF">DESPIGER_2539</name>
</gene>
<dbReference type="EC" id="2.7.3.-" evidence="3"/>
<feature type="transmembrane region" description="Helical" evidence="2">
    <location>
        <begin position="158"/>
        <end position="177"/>
    </location>
</feature>
<organism evidence="3 4">
    <name type="scientific">Desulfovibrio piger</name>
    <dbReference type="NCBI Taxonomy" id="901"/>
    <lineage>
        <taxon>Bacteria</taxon>
        <taxon>Pseudomonadati</taxon>
        <taxon>Thermodesulfobacteriota</taxon>
        <taxon>Desulfovibrionia</taxon>
        <taxon>Desulfovibrionales</taxon>
        <taxon>Desulfovibrionaceae</taxon>
        <taxon>Desulfovibrio</taxon>
    </lineage>
</organism>
<dbReference type="KEGG" id="dpg:DESPIGER_2539"/>
<keyword evidence="2" id="KW-1133">Transmembrane helix</keyword>
<feature type="compositionally biased region" description="Basic and acidic residues" evidence="1">
    <location>
        <begin position="196"/>
        <end position="211"/>
    </location>
</feature>
<dbReference type="GO" id="GO:0016301">
    <property type="term" value="F:kinase activity"/>
    <property type="evidence" value="ECO:0007669"/>
    <property type="project" value="UniProtKB-KW"/>
</dbReference>
<accession>A0A1K1LI27</accession>
<dbReference type="EMBL" id="LT630450">
    <property type="protein sequence ID" value="SFV74354.1"/>
    <property type="molecule type" value="Genomic_DNA"/>
</dbReference>
<evidence type="ECO:0000313" key="4">
    <source>
        <dbReference type="Proteomes" id="UP000186323"/>
    </source>
</evidence>
<keyword evidence="4" id="KW-1185">Reference proteome</keyword>
<protein>
    <submittedName>
        <fullName evidence="3">Sensor histidine kinase/response regulator</fullName>
        <ecNumber evidence="3">2.7.3.-</ecNumber>
    </submittedName>
</protein>
<dbReference type="RefSeq" id="WP_072337297.1">
    <property type="nucleotide sequence ID" value="NZ_CBCTAE010000006.1"/>
</dbReference>
<reference evidence="4" key="1">
    <citation type="submission" date="2016-10" db="EMBL/GenBank/DDBJ databases">
        <authorList>
            <person name="Wegmann U."/>
        </authorList>
    </citation>
    <scope>NUCLEOTIDE SEQUENCE [LARGE SCALE GENOMIC DNA]</scope>
</reference>
<keyword evidence="2" id="KW-0812">Transmembrane</keyword>